<organism evidence="4 5">
    <name type="scientific">Erythroxylum novogranatense</name>
    <dbReference type="NCBI Taxonomy" id="1862640"/>
    <lineage>
        <taxon>Eukaryota</taxon>
        <taxon>Viridiplantae</taxon>
        <taxon>Streptophyta</taxon>
        <taxon>Embryophyta</taxon>
        <taxon>Tracheophyta</taxon>
        <taxon>Spermatophyta</taxon>
        <taxon>Magnoliopsida</taxon>
        <taxon>eudicotyledons</taxon>
        <taxon>Gunneridae</taxon>
        <taxon>Pentapetalae</taxon>
        <taxon>rosids</taxon>
        <taxon>fabids</taxon>
        <taxon>Malpighiales</taxon>
        <taxon>Erythroxylaceae</taxon>
        <taxon>Erythroxylum</taxon>
    </lineage>
</organism>
<sequence>MARGGAVLLLIALCVLPAIVTAGRPFKNPLKVRGSVYCDACRAGFETSKATGIAGAKVKAECRAKKSMELVFSKEATTDSKGSYTFDVDEDHEDQICDVLLVSSPLEGCSKPSLGRDRARVILTRQNGIASDDRYANAMGFMKDQPEAECTEILKQYQEFENED</sequence>
<keyword evidence="3" id="KW-0732">Signal</keyword>
<dbReference type="Pfam" id="PF01190">
    <property type="entry name" value="Pollen_Ole_e_1"/>
    <property type="match status" value="1"/>
</dbReference>
<dbReference type="Proteomes" id="UP001159364">
    <property type="component" value="Linkage Group LG06"/>
</dbReference>
<keyword evidence="2" id="KW-1015">Disulfide bond</keyword>
<feature type="signal peptide" evidence="3">
    <location>
        <begin position="1"/>
        <end position="22"/>
    </location>
</feature>
<feature type="chain" id="PRO_5043933711" evidence="3">
    <location>
        <begin position="23"/>
        <end position="164"/>
    </location>
</feature>
<comment type="caution">
    <text evidence="4">The sequence shown here is derived from an EMBL/GenBank/DDBJ whole genome shotgun (WGS) entry which is preliminary data.</text>
</comment>
<evidence type="ECO:0000256" key="1">
    <source>
        <dbReference type="ARBA" id="ARBA00010049"/>
    </source>
</evidence>
<dbReference type="AlphaFoldDB" id="A0AAV8T9C5"/>
<dbReference type="PANTHER" id="PTHR31614:SF5">
    <property type="entry name" value="ALLERGEN-LIKE PROTEIN BRSN20"/>
    <property type="match status" value="1"/>
</dbReference>
<protein>
    <submittedName>
        <fullName evidence="4">Uncharacterized protein</fullName>
    </submittedName>
</protein>
<proteinExistence type="inferred from homology"/>
<evidence type="ECO:0000256" key="2">
    <source>
        <dbReference type="ARBA" id="ARBA00023157"/>
    </source>
</evidence>
<reference evidence="4 5" key="1">
    <citation type="submission" date="2021-09" db="EMBL/GenBank/DDBJ databases">
        <title>Genomic insights and catalytic innovation underlie evolution of tropane alkaloids biosynthesis.</title>
        <authorList>
            <person name="Wang Y.-J."/>
            <person name="Tian T."/>
            <person name="Huang J.-P."/>
            <person name="Huang S.-X."/>
        </authorList>
    </citation>
    <scope>NUCLEOTIDE SEQUENCE [LARGE SCALE GENOMIC DNA]</scope>
    <source>
        <strain evidence="4">KIB-2018</strain>
        <tissue evidence="4">Leaf</tissue>
    </source>
</reference>
<evidence type="ECO:0000313" key="5">
    <source>
        <dbReference type="Proteomes" id="UP001159364"/>
    </source>
</evidence>
<dbReference type="EMBL" id="JAIWQS010000006">
    <property type="protein sequence ID" value="KAJ8762689.1"/>
    <property type="molecule type" value="Genomic_DNA"/>
</dbReference>
<dbReference type="InterPro" id="IPR006041">
    <property type="entry name" value="Pollen_Ole_e1_allergen"/>
</dbReference>
<gene>
    <name evidence="4" type="ORF">K2173_011169</name>
</gene>
<accession>A0AAV8T9C5</accession>
<comment type="similarity">
    <text evidence="1">Belongs to the Ole e I family.</text>
</comment>
<name>A0AAV8T9C5_9ROSI</name>
<evidence type="ECO:0000256" key="3">
    <source>
        <dbReference type="SAM" id="SignalP"/>
    </source>
</evidence>
<keyword evidence="5" id="KW-1185">Reference proteome</keyword>
<evidence type="ECO:0000313" key="4">
    <source>
        <dbReference type="EMBL" id="KAJ8762689.1"/>
    </source>
</evidence>
<dbReference type="PANTHER" id="PTHR31614">
    <property type="entry name" value="PROTEIN DOWNSTREAM OF FLC-RELATED"/>
    <property type="match status" value="1"/>
</dbReference>